<evidence type="ECO:0000256" key="1">
    <source>
        <dbReference type="ARBA" id="ARBA00022679"/>
    </source>
</evidence>
<feature type="domain" description="GHMP kinase C-terminal" evidence="6">
    <location>
        <begin position="197"/>
        <end position="258"/>
    </location>
</feature>
<dbReference type="SUPFAM" id="SSF54211">
    <property type="entry name" value="Ribosomal protein S5 domain 2-like"/>
    <property type="match status" value="1"/>
</dbReference>
<dbReference type="InterPro" id="IPR014721">
    <property type="entry name" value="Ribsml_uS5_D2-typ_fold_subgr"/>
</dbReference>
<dbReference type="PANTHER" id="PTHR43527">
    <property type="entry name" value="4-DIPHOSPHOCYTIDYL-2-C-METHYL-D-ERYTHRITOL KINASE, CHLOROPLASTIC"/>
    <property type="match status" value="1"/>
</dbReference>
<reference evidence="8" key="1">
    <citation type="submission" date="2017-06" db="EMBL/GenBank/DDBJ databases">
        <authorList>
            <person name="Varghese N."/>
            <person name="Submissions S."/>
        </authorList>
    </citation>
    <scope>NUCLEOTIDE SEQUENCE [LARGE SCALE GENOMIC DNA]</scope>
    <source>
        <strain evidence="8">SCA</strain>
    </source>
</reference>
<feature type="domain" description="GHMP kinase N-terminal" evidence="5">
    <location>
        <begin position="56"/>
        <end position="126"/>
    </location>
</feature>
<gene>
    <name evidence="7" type="ORF">SAMN05446037_1010125</name>
</gene>
<dbReference type="Pfam" id="PF00288">
    <property type="entry name" value="GHMP_kinases_N"/>
    <property type="match status" value="1"/>
</dbReference>
<dbReference type="Pfam" id="PF08544">
    <property type="entry name" value="GHMP_kinases_C"/>
    <property type="match status" value="1"/>
</dbReference>
<organism evidence="7 8">
    <name type="scientific">Anaerovirgula multivorans</name>
    <dbReference type="NCBI Taxonomy" id="312168"/>
    <lineage>
        <taxon>Bacteria</taxon>
        <taxon>Bacillati</taxon>
        <taxon>Bacillota</taxon>
        <taxon>Clostridia</taxon>
        <taxon>Peptostreptococcales</taxon>
        <taxon>Natronincolaceae</taxon>
        <taxon>Anaerovirgula</taxon>
    </lineage>
</organism>
<protein>
    <submittedName>
        <fullName evidence="7">Threonine kinase</fullName>
    </submittedName>
</protein>
<evidence type="ECO:0000256" key="4">
    <source>
        <dbReference type="ARBA" id="ARBA00022840"/>
    </source>
</evidence>
<dbReference type="RefSeq" id="WP_089283161.1">
    <property type="nucleotide sequence ID" value="NZ_FZOJ01000010.1"/>
</dbReference>
<dbReference type="GO" id="GO:0016301">
    <property type="term" value="F:kinase activity"/>
    <property type="evidence" value="ECO:0007669"/>
    <property type="project" value="UniProtKB-KW"/>
</dbReference>
<dbReference type="InterPro" id="IPR012363">
    <property type="entry name" value="PduX"/>
</dbReference>
<keyword evidence="2" id="KW-0547">Nucleotide-binding</keyword>
<evidence type="ECO:0000313" key="7">
    <source>
        <dbReference type="EMBL" id="SNS46040.1"/>
    </source>
</evidence>
<dbReference type="OrthoDB" id="4548147at2"/>
<dbReference type="EMBL" id="FZOJ01000010">
    <property type="protein sequence ID" value="SNS46040.1"/>
    <property type="molecule type" value="Genomic_DNA"/>
</dbReference>
<name>A0A239EMR0_9FIRM</name>
<sequence>MMIQAICPASCGELLQGYIEGGEKLISYSINLFSRVSIIQKNQNDKENIPHNYTKAYRMLEKVFKYYGYDEKDYKHLCLKIDSPIPIAKGMASSTADLVATATATAEYLGKAITQEEIAKLSIGIEPTDSIVFSEITLFDHLKGSFYKQYGTFPSCKVLLLEGRDVIDTIDFRKTDRTSIIKSNEKEVAEALFHFQKGIKEQSLKELGKAATISGFANQKILYKEGLEEIHEISQRFGAYGINVAHSGSVIGILYNDTDFDREGFCHTLKDKDFMKSYLSICSYDIIPGGGRILTL</sequence>
<dbReference type="GO" id="GO:0005524">
    <property type="term" value="F:ATP binding"/>
    <property type="evidence" value="ECO:0007669"/>
    <property type="project" value="UniProtKB-KW"/>
</dbReference>
<keyword evidence="1" id="KW-0808">Transferase</keyword>
<evidence type="ECO:0000259" key="5">
    <source>
        <dbReference type="Pfam" id="PF00288"/>
    </source>
</evidence>
<keyword evidence="8" id="KW-1185">Reference proteome</keyword>
<evidence type="ECO:0000313" key="8">
    <source>
        <dbReference type="Proteomes" id="UP000198304"/>
    </source>
</evidence>
<dbReference type="Proteomes" id="UP000198304">
    <property type="component" value="Unassembled WGS sequence"/>
</dbReference>
<dbReference type="InterPro" id="IPR020568">
    <property type="entry name" value="Ribosomal_Su5_D2-typ_SF"/>
</dbReference>
<evidence type="ECO:0000256" key="2">
    <source>
        <dbReference type="ARBA" id="ARBA00022741"/>
    </source>
</evidence>
<keyword evidence="3 7" id="KW-0418">Kinase</keyword>
<evidence type="ECO:0000259" key="6">
    <source>
        <dbReference type="Pfam" id="PF08544"/>
    </source>
</evidence>
<evidence type="ECO:0000256" key="3">
    <source>
        <dbReference type="ARBA" id="ARBA00022777"/>
    </source>
</evidence>
<dbReference type="InterPro" id="IPR006204">
    <property type="entry name" value="GHMP_kinase_N_dom"/>
</dbReference>
<dbReference type="Gene3D" id="3.30.230.10">
    <property type="match status" value="1"/>
</dbReference>
<accession>A0A239EMR0</accession>
<proteinExistence type="predicted"/>
<dbReference type="InterPro" id="IPR013750">
    <property type="entry name" value="GHMP_kinase_C_dom"/>
</dbReference>
<dbReference type="PANTHER" id="PTHR43527:SF1">
    <property type="entry name" value="L-THREONINE KINASE"/>
    <property type="match status" value="1"/>
</dbReference>
<dbReference type="PIRSF" id="PIRSF033887">
    <property type="entry name" value="PduX"/>
    <property type="match status" value="1"/>
</dbReference>
<dbReference type="AlphaFoldDB" id="A0A239EMR0"/>
<keyword evidence="4" id="KW-0067">ATP-binding</keyword>